<dbReference type="Proteomes" id="UP000054217">
    <property type="component" value="Unassembled WGS sequence"/>
</dbReference>
<feature type="compositionally biased region" description="Basic and acidic residues" evidence="1">
    <location>
        <begin position="38"/>
        <end position="57"/>
    </location>
</feature>
<feature type="compositionally biased region" description="Basic residues" evidence="1">
    <location>
        <begin position="1"/>
        <end position="11"/>
    </location>
</feature>
<organism evidence="2 3">
    <name type="scientific">Pisolithus tinctorius Marx 270</name>
    <dbReference type="NCBI Taxonomy" id="870435"/>
    <lineage>
        <taxon>Eukaryota</taxon>
        <taxon>Fungi</taxon>
        <taxon>Dikarya</taxon>
        <taxon>Basidiomycota</taxon>
        <taxon>Agaricomycotina</taxon>
        <taxon>Agaricomycetes</taxon>
        <taxon>Agaricomycetidae</taxon>
        <taxon>Boletales</taxon>
        <taxon>Sclerodermatineae</taxon>
        <taxon>Pisolithaceae</taxon>
        <taxon>Pisolithus</taxon>
    </lineage>
</organism>
<dbReference type="InParanoid" id="A0A0C3MYL7"/>
<evidence type="ECO:0000313" key="3">
    <source>
        <dbReference type="Proteomes" id="UP000054217"/>
    </source>
</evidence>
<gene>
    <name evidence="2" type="ORF">M404DRAFT_35525</name>
</gene>
<protein>
    <submittedName>
        <fullName evidence="2">Uncharacterized protein</fullName>
    </submittedName>
</protein>
<dbReference type="AlphaFoldDB" id="A0A0C3MYL7"/>
<accession>A0A0C3MYL7</accession>
<reference evidence="3" key="2">
    <citation type="submission" date="2015-01" db="EMBL/GenBank/DDBJ databases">
        <title>Evolutionary Origins and Diversification of the Mycorrhizal Mutualists.</title>
        <authorList>
            <consortium name="DOE Joint Genome Institute"/>
            <consortium name="Mycorrhizal Genomics Consortium"/>
            <person name="Kohler A."/>
            <person name="Kuo A."/>
            <person name="Nagy L.G."/>
            <person name="Floudas D."/>
            <person name="Copeland A."/>
            <person name="Barry K.W."/>
            <person name="Cichocki N."/>
            <person name="Veneault-Fourrey C."/>
            <person name="LaButti K."/>
            <person name="Lindquist E.A."/>
            <person name="Lipzen A."/>
            <person name="Lundell T."/>
            <person name="Morin E."/>
            <person name="Murat C."/>
            <person name="Riley R."/>
            <person name="Ohm R."/>
            <person name="Sun H."/>
            <person name="Tunlid A."/>
            <person name="Henrissat B."/>
            <person name="Grigoriev I.V."/>
            <person name="Hibbett D.S."/>
            <person name="Martin F."/>
        </authorList>
    </citation>
    <scope>NUCLEOTIDE SEQUENCE [LARGE SCALE GENOMIC DNA]</scope>
    <source>
        <strain evidence="3">Marx 270</strain>
    </source>
</reference>
<reference evidence="2 3" key="1">
    <citation type="submission" date="2014-04" db="EMBL/GenBank/DDBJ databases">
        <authorList>
            <consortium name="DOE Joint Genome Institute"/>
            <person name="Kuo A."/>
            <person name="Kohler A."/>
            <person name="Costa M.D."/>
            <person name="Nagy L.G."/>
            <person name="Floudas D."/>
            <person name="Copeland A."/>
            <person name="Barry K.W."/>
            <person name="Cichocki N."/>
            <person name="Veneault-Fourrey C."/>
            <person name="LaButti K."/>
            <person name="Lindquist E.A."/>
            <person name="Lipzen A."/>
            <person name="Lundell T."/>
            <person name="Morin E."/>
            <person name="Murat C."/>
            <person name="Sun H."/>
            <person name="Tunlid A."/>
            <person name="Henrissat B."/>
            <person name="Grigoriev I.V."/>
            <person name="Hibbett D.S."/>
            <person name="Martin F."/>
            <person name="Nordberg H.P."/>
            <person name="Cantor M.N."/>
            <person name="Hua S.X."/>
        </authorList>
    </citation>
    <scope>NUCLEOTIDE SEQUENCE [LARGE SCALE GENOMIC DNA]</scope>
    <source>
        <strain evidence="2 3">Marx 270</strain>
    </source>
</reference>
<feature type="region of interest" description="Disordered" evidence="1">
    <location>
        <begin position="1"/>
        <end position="65"/>
    </location>
</feature>
<keyword evidence="3" id="KW-1185">Reference proteome</keyword>
<evidence type="ECO:0000256" key="1">
    <source>
        <dbReference type="SAM" id="MobiDB-lite"/>
    </source>
</evidence>
<sequence length="65" mass="7085">MRTQPPHKAKGAKPSGGKSTGIPKLPSNAPPLNSSVEVQREFINKEQRHPHWGEDKASPPSLHNV</sequence>
<evidence type="ECO:0000313" key="2">
    <source>
        <dbReference type="EMBL" id="KIN93984.1"/>
    </source>
</evidence>
<proteinExistence type="predicted"/>
<name>A0A0C3MYL7_PISTI</name>
<dbReference type="HOGENOM" id="CLU_2850634_0_0_1"/>
<feature type="compositionally biased region" description="Low complexity" evidence="1">
    <location>
        <begin position="12"/>
        <end position="21"/>
    </location>
</feature>
<dbReference type="EMBL" id="KN832121">
    <property type="protein sequence ID" value="KIN93984.1"/>
    <property type="molecule type" value="Genomic_DNA"/>
</dbReference>